<comment type="caution">
    <text evidence="2">The sequence shown here is derived from an EMBL/GenBank/DDBJ whole genome shotgun (WGS) entry which is preliminary data.</text>
</comment>
<keyword evidence="3" id="KW-1185">Reference proteome</keyword>
<dbReference type="Proteomes" id="UP001596378">
    <property type="component" value="Unassembled WGS sequence"/>
</dbReference>
<evidence type="ECO:0000259" key="1">
    <source>
        <dbReference type="Pfam" id="PF06114"/>
    </source>
</evidence>
<dbReference type="EMBL" id="JBHTAI010000011">
    <property type="protein sequence ID" value="MFC7150591.1"/>
    <property type="molecule type" value="Genomic_DNA"/>
</dbReference>
<feature type="domain" description="IrrE N-terminal-like" evidence="1">
    <location>
        <begin position="97"/>
        <end position="196"/>
    </location>
</feature>
<evidence type="ECO:0000313" key="3">
    <source>
        <dbReference type="Proteomes" id="UP001596378"/>
    </source>
</evidence>
<protein>
    <submittedName>
        <fullName evidence="2">ImmA/IrrE family metallo-endopeptidase</fullName>
    </submittedName>
</protein>
<proteinExistence type="predicted"/>
<accession>A0ABW2FBF1</accession>
<dbReference type="InterPro" id="IPR010359">
    <property type="entry name" value="IrrE_HExxH"/>
</dbReference>
<gene>
    <name evidence="2" type="ORF">ACFQMJ_18825</name>
</gene>
<dbReference type="InterPro" id="IPR052345">
    <property type="entry name" value="Rad_response_metalloprotease"/>
</dbReference>
<organism evidence="2 3">
    <name type="scientific">Cohnella cellulosilytica</name>
    <dbReference type="NCBI Taxonomy" id="986710"/>
    <lineage>
        <taxon>Bacteria</taxon>
        <taxon>Bacillati</taxon>
        <taxon>Bacillota</taxon>
        <taxon>Bacilli</taxon>
        <taxon>Bacillales</taxon>
        <taxon>Paenibacillaceae</taxon>
        <taxon>Cohnella</taxon>
    </lineage>
</organism>
<dbReference type="RefSeq" id="WP_378052979.1">
    <property type="nucleotide sequence ID" value="NZ_JBHMDN010000069.1"/>
</dbReference>
<dbReference type="PANTHER" id="PTHR43236">
    <property type="entry name" value="ANTITOXIN HIGA1"/>
    <property type="match status" value="1"/>
</dbReference>
<evidence type="ECO:0000313" key="2">
    <source>
        <dbReference type="EMBL" id="MFC7150591.1"/>
    </source>
</evidence>
<reference evidence="3" key="1">
    <citation type="journal article" date="2019" name="Int. J. Syst. Evol. Microbiol.">
        <title>The Global Catalogue of Microorganisms (GCM) 10K type strain sequencing project: providing services to taxonomists for standard genome sequencing and annotation.</title>
        <authorList>
            <consortium name="The Broad Institute Genomics Platform"/>
            <consortium name="The Broad Institute Genome Sequencing Center for Infectious Disease"/>
            <person name="Wu L."/>
            <person name="Ma J."/>
        </authorList>
    </citation>
    <scope>NUCLEOTIDE SEQUENCE [LARGE SCALE GENOMIC DNA]</scope>
    <source>
        <strain evidence="3">KCTC 12907</strain>
    </source>
</reference>
<name>A0ABW2FBF1_9BACL</name>
<dbReference type="PANTHER" id="PTHR43236:SF1">
    <property type="entry name" value="BLL7220 PROTEIN"/>
    <property type="match status" value="1"/>
</dbReference>
<sequence>MVRNEVGKFPFITPDEMEQITQNILHDYGFDFAKKNYPEAIPIDEIIEFHFGLDIQWDRIDHFDTSGLVMAAIIPRDKKIIMNESCKELFEEKIGTMNFTMAHELGHWVLHVNDKENLQTQMDFNDSETFFCRSWSKKPREEYQADMFAGALLMPKPLMQKVISNLKAQGKIQMKQLYWLAPLFKVSISALTVRLKQLDLLYIDADGNIFDSRSESQGQIILDI</sequence>
<dbReference type="Pfam" id="PF06114">
    <property type="entry name" value="Peptidase_M78"/>
    <property type="match status" value="1"/>
</dbReference>
<dbReference type="Gene3D" id="1.10.10.2910">
    <property type="match status" value="1"/>
</dbReference>